<dbReference type="GO" id="GO:0008270">
    <property type="term" value="F:zinc ion binding"/>
    <property type="evidence" value="ECO:0007669"/>
    <property type="project" value="TreeGrafter"/>
</dbReference>
<feature type="binding site" evidence="8">
    <location>
        <position position="113"/>
    </location>
    <ligand>
        <name>Fe cation</name>
        <dbReference type="ChEBI" id="CHEBI:24875"/>
    </ligand>
</feature>
<dbReference type="CDD" id="cd07153">
    <property type="entry name" value="Fur_like"/>
    <property type="match status" value="1"/>
</dbReference>
<dbReference type="GO" id="GO:0003700">
    <property type="term" value="F:DNA-binding transcription factor activity"/>
    <property type="evidence" value="ECO:0007669"/>
    <property type="project" value="UniProtKB-UniRule"/>
</dbReference>
<dbReference type="eggNOG" id="COG0735">
    <property type="taxonomic scope" value="Bacteria"/>
</dbReference>
<accession>E8LKJ1</accession>
<evidence type="ECO:0000256" key="4">
    <source>
        <dbReference type="ARBA" id="ARBA00023015"/>
    </source>
</evidence>
<proteinExistence type="inferred from homology"/>
<dbReference type="InterPro" id="IPR036390">
    <property type="entry name" value="WH_DNA-bd_sf"/>
</dbReference>
<feature type="binding site" evidence="8">
    <location>
        <position position="96"/>
    </location>
    <ligand>
        <name>Fe cation</name>
        <dbReference type="ChEBI" id="CHEBI:24875"/>
    </ligand>
</feature>
<dbReference type="OrthoDB" id="8659436at2"/>
<keyword evidence="8 9" id="KW-0408">Iron</keyword>
<dbReference type="GO" id="GO:0000976">
    <property type="term" value="F:transcription cis-regulatory region binding"/>
    <property type="evidence" value="ECO:0007669"/>
    <property type="project" value="TreeGrafter"/>
</dbReference>
<keyword evidence="5 9" id="KW-0238">DNA-binding</keyword>
<dbReference type="InterPro" id="IPR036388">
    <property type="entry name" value="WH-like_DNA-bd_sf"/>
</dbReference>
<gene>
    <name evidence="9" type="primary">fur</name>
    <name evidence="10" type="ORF">HMPREF9444_01231</name>
</gene>
<dbReference type="PANTHER" id="PTHR33202:SF22">
    <property type="entry name" value="HYDROGEN PEROXIDE SENSITIVE REPRESSOR"/>
    <property type="match status" value="1"/>
</dbReference>
<comment type="caution">
    <text evidence="10">The sequence shown here is derived from an EMBL/GenBank/DDBJ whole genome shotgun (WGS) entry which is preliminary data.</text>
</comment>
<evidence type="ECO:0000256" key="7">
    <source>
        <dbReference type="PIRSR" id="PIRSR602481-1"/>
    </source>
</evidence>
<keyword evidence="9" id="KW-0963">Cytoplasm</keyword>
<evidence type="ECO:0000256" key="8">
    <source>
        <dbReference type="PIRSR" id="PIRSR602481-2"/>
    </source>
</evidence>
<evidence type="ECO:0000256" key="5">
    <source>
        <dbReference type="ARBA" id="ARBA00023125"/>
    </source>
</evidence>
<keyword evidence="7 9" id="KW-0479">Metal-binding</keyword>
<comment type="cofactor">
    <cofactor evidence="7">
        <name>Zn(2+)</name>
        <dbReference type="ChEBI" id="CHEBI:29105"/>
    </cofactor>
    <text evidence="7">Binds 1 zinc ion per subunit.</text>
</comment>
<dbReference type="EMBL" id="AEVO01000061">
    <property type="protein sequence ID" value="EFY06978.1"/>
    <property type="molecule type" value="Genomic_DNA"/>
</dbReference>
<evidence type="ECO:0000313" key="11">
    <source>
        <dbReference type="Proteomes" id="UP000018458"/>
    </source>
</evidence>
<feature type="binding site" evidence="7">
    <location>
        <position position="121"/>
    </location>
    <ligand>
        <name>Zn(2+)</name>
        <dbReference type="ChEBI" id="CHEBI:29105"/>
    </ligand>
</feature>
<dbReference type="Proteomes" id="UP000018458">
    <property type="component" value="Unassembled WGS sequence"/>
</dbReference>
<dbReference type="PANTHER" id="PTHR33202">
    <property type="entry name" value="ZINC UPTAKE REGULATION PROTEIN"/>
    <property type="match status" value="1"/>
</dbReference>
<feature type="binding site" evidence="7">
    <location>
        <position position="81"/>
    </location>
    <ligand>
        <name>Zn(2+)</name>
        <dbReference type="ChEBI" id="CHEBI:29105"/>
    </ligand>
</feature>
<evidence type="ECO:0000256" key="6">
    <source>
        <dbReference type="ARBA" id="ARBA00023163"/>
    </source>
</evidence>
<dbReference type="Gene3D" id="1.10.10.10">
    <property type="entry name" value="Winged helix-like DNA-binding domain superfamily/Winged helix DNA-binding domain"/>
    <property type="match status" value="1"/>
</dbReference>
<evidence type="ECO:0000256" key="9">
    <source>
        <dbReference type="RuleBase" id="RU364037"/>
    </source>
</evidence>
<comment type="subunit">
    <text evidence="9">Homodimer.</text>
</comment>
<evidence type="ECO:0000313" key="10">
    <source>
        <dbReference type="EMBL" id="EFY06978.1"/>
    </source>
</evidence>
<dbReference type="Gene3D" id="3.30.1490.190">
    <property type="match status" value="1"/>
</dbReference>
<keyword evidence="11" id="KW-1185">Reference proteome</keyword>
<feature type="binding site" evidence="7">
    <location>
        <position position="124"/>
    </location>
    <ligand>
        <name>Zn(2+)</name>
        <dbReference type="ChEBI" id="CHEBI:29105"/>
    </ligand>
</feature>
<organism evidence="10 11">
    <name type="scientific">Succinatimonas hippei (strain DSM 22608 / JCM 16073 / KCTC 15190 / YIT 12066)</name>
    <dbReference type="NCBI Taxonomy" id="762983"/>
    <lineage>
        <taxon>Bacteria</taxon>
        <taxon>Pseudomonadati</taxon>
        <taxon>Pseudomonadota</taxon>
        <taxon>Gammaproteobacteria</taxon>
        <taxon>Aeromonadales</taxon>
        <taxon>Succinivibrionaceae</taxon>
        <taxon>Succinatimonas</taxon>
    </lineage>
</organism>
<dbReference type="AlphaFoldDB" id="E8LKJ1"/>
<dbReference type="SUPFAM" id="SSF46785">
    <property type="entry name" value="Winged helix' DNA-binding domain"/>
    <property type="match status" value="1"/>
</dbReference>
<name>E8LKJ1_SUCHY</name>
<protein>
    <recommendedName>
        <fullName evidence="9">Ferric uptake regulation protein</fullName>
    </recommendedName>
</protein>
<keyword evidence="3 7" id="KW-0862">Zinc</keyword>
<evidence type="ECO:0000256" key="3">
    <source>
        <dbReference type="ARBA" id="ARBA00022833"/>
    </source>
</evidence>
<dbReference type="GO" id="GO:0045892">
    <property type="term" value="P:negative regulation of DNA-templated transcription"/>
    <property type="evidence" value="ECO:0007669"/>
    <property type="project" value="TreeGrafter"/>
</dbReference>
<keyword evidence="6 9" id="KW-0804">Transcription</keyword>
<dbReference type="GO" id="GO:0005737">
    <property type="term" value="C:cytoplasm"/>
    <property type="evidence" value="ECO:0007669"/>
    <property type="project" value="UniProtKB-SubCell"/>
</dbReference>
<reference evidence="10 11" key="1">
    <citation type="submission" date="2011-01" db="EMBL/GenBank/DDBJ databases">
        <authorList>
            <person name="Weinstock G."/>
            <person name="Sodergren E."/>
            <person name="Clifton S."/>
            <person name="Fulton L."/>
            <person name="Fulton B."/>
            <person name="Courtney L."/>
            <person name="Fronick C."/>
            <person name="Harrison M."/>
            <person name="Strong C."/>
            <person name="Farmer C."/>
            <person name="Delahaunty K."/>
            <person name="Markovic C."/>
            <person name="Hall O."/>
            <person name="Minx P."/>
            <person name="Tomlinson C."/>
            <person name="Mitreva M."/>
            <person name="Hou S."/>
            <person name="Chen J."/>
            <person name="Wollam A."/>
            <person name="Pepin K.H."/>
            <person name="Johnson M."/>
            <person name="Bhonagiri V."/>
            <person name="Zhang X."/>
            <person name="Suruliraj S."/>
            <person name="Warren W."/>
            <person name="Chinwalla A."/>
            <person name="Mardis E.R."/>
            <person name="Wilson R.K."/>
        </authorList>
    </citation>
    <scope>NUCLEOTIDE SEQUENCE [LARGE SCALE GENOMIC DNA]</scope>
    <source>
        <strain evidence="11">DSM 22608 / JCM 16073 / KCTC 15190 / YIT 12066</strain>
    </source>
</reference>
<dbReference type="GO" id="GO:1900376">
    <property type="term" value="P:regulation of secondary metabolite biosynthetic process"/>
    <property type="evidence" value="ECO:0007669"/>
    <property type="project" value="TreeGrafter"/>
</dbReference>
<evidence type="ECO:0000256" key="1">
    <source>
        <dbReference type="ARBA" id="ARBA00007957"/>
    </source>
</evidence>
<dbReference type="Pfam" id="PF01475">
    <property type="entry name" value="FUR"/>
    <property type="match status" value="1"/>
</dbReference>
<sequence>MIKRNTIQCSLVLNAVNKLKNHASADEVYACITNDYPNISRATVYRNLDKLAKTGQIKKIEIPGEAERFDHLTHNHYHIKCLQCGQIFDVDMPYQENIENQIINKHGFLFIGHEIIFSGICPACLKETELLH</sequence>
<dbReference type="RefSeq" id="WP_009143429.1">
    <property type="nucleotide sequence ID" value="NZ_GL830997.1"/>
</dbReference>
<evidence type="ECO:0000256" key="2">
    <source>
        <dbReference type="ARBA" id="ARBA00022491"/>
    </source>
</evidence>
<feature type="binding site" evidence="7">
    <location>
        <position position="84"/>
    </location>
    <ligand>
        <name>Zn(2+)</name>
        <dbReference type="ChEBI" id="CHEBI:29105"/>
    </ligand>
</feature>
<keyword evidence="4 9" id="KW-0805">Transcription regulation</keyword>
<comment type="cofactor">
    <cofactor evidence="8">
        <name>Mn(2+)</name>
        <dbReference type="ChEBI" id="CHEBI:29035"/>
    </cofactor>
    <cofactor evidence="8">
        <name>Fe(2+)</name>
        <dbReference type="ChEBI" id="CHEBI:29033"/>
    </cofactor>
    <text evidence="8">Binds 1 Mn(2+) or Fe(2+) ion per subunit.</text>
</comment>
<dbReference type="InterPro" id="IPR043135">
    <property type="entry name" value="Fur_C"/>
</dbReference>
<keyword evidence="2 9" id="KW-0678">Repressor</keyword>
<comment type="similarity">
    <text evidence="1 9">Belongs to the Fur family.</text>
</comment>
<comment type="subcellular location">
    <subcellularLocation>
        <location evidence="9">Cytoplasm</location>
    </subcellularLocation>
</comment>
<dbReference type="HOGENOM" id="CLU_096072_4_2_6"/>
<dbReference type="InterPro" id="IPR002481">
    <property type="entry name" value="FUR"/>
</dbReference>
<dbReference type="STRING" id="762983.HMPREF9444_01231"/>